<sequence>MFLLYELALFVGFDYVLTLRDALQVFYVAAPTVQTQVVYLVPFWYRPTVSFPNPAVKHKAFLLALSGRPYTVPEVAIVIALM</sequence>
<name>A0A289YLT9_9CAUD</name>
<evidence type="ECO:0000313" key="2">
    <source>
        <dbReference type="Proteomes" id="UP000222876"/>
    </source>
</evidence>
<evidence type="ECO:0000313" key="1">
    <source>
        <dbReference type="EMBL" id="ATA65266.1"/>
    </source>
</evidence>
<dbReference type="EMBL" id="MF285616">
    <property type="protein sequence ID" value="ATA65266.1"/>
    <property type="molecule type" value="Genomic_DNA"/>
</dbReference>
<protein>
    <submittedName>
        <fullName evidence="1">Uncharacterized protein</fullName>
    </submittedName>
</protein>
<accession>A0A289YLT9</accession>
<gene>
    <name evidence="1" type="ORF">10164302_00023</name>
</gene>
<dbReference type="Proteomes" id="UP000222876">
    <property type="component" value="Segment"/>
</dbReference>
<proteinExistence type="predicted"/>
<reference evidence="2" key="1">
    <citation type="submission" date="2017-06" db="EMBL/GenBank/DDBJ databases">
        <authorList>
            <person name="Zhao X."/>
        </authorList>
    </citation>
    <scope>NUCLEOTIDE SEQUENCE [LARGE SCALE GENOMIC DNA]</scope>
</reference>
<keyword evidence="2" id="KW-1185">Reference proteome</keyword>
<organism evidence="1 2">
    <name type="scientific">Leclercia phage 10164-302</name>
    <dbReference type="NCBI Taxonomy" id="2024248"/>
    <lineage>
        <taxon>Viruses</taxon>
        <taxon>Duplodnaviria</taxon>
        <taxon>Heunggongvirae</taxon>
        <taxon>Uroviricota</taxon>
        <taxon>Caudoviricetes</taxon>
        <taxon>Autographivirales</taxon>
        <taxon>Autotranscriptaviridae</taxon>
        <taxon>Studiervirinae</taxon>
        <taxon>Teetrevirus</taxon>
        <taxon>Teetrevirus tv10164302</taxon>
    </lineage>
</organism>